<keyword evidence="1" id="KW-0863">Zinc-finger</keyword>
<keyword evidence="1" id="KW-0479">Metal-binding</keyword>
<evidence type="ECO:0000256" key="1">
    <source>
        <dbReference type="PROSITE-ProRule" id="PRU00325"/>
    </source>
</evidence>
<dbReference type="InterPro" id="IPR007527">
    <property type="entry name" value="Znf_SWIM"/>
</dbReference>
<name>A0ABW7DPR9_9FIRM</name>
<dbReference type="Proteomes" id="UP001605989">
    <property type="component" value="Unassembled WGS sequence"/>
</dbReference>
<comment type="caution">
    <text evidence="3">The sequence shown here is derived from an EMBL/GenBank/DDBJ whole genome shotgun (WGS) entry which is preliminary data.</text>
</comment>
<reference evidence="3 4" key="1">
    <citation type="submission" date="2024-10" db="EMBL/GenBank/DDBJ databases">
        <authorList>
            <person name="Sang B.-I."/>
            <person name="Prabhaharan D."/>
        </authorList>
    </citation>
    <scope>NUCLEOTIDE SEQUENCE [LARGE SCALE GENOMIC DNA]</scope>
    <source>
        <strain evidence="3 4">MH</strain>
    </source>
</reference>
<proteinExistence type="predicted"/>
<dbReference type="PROSITE" id="PS50966">
    <property type="entry name" value="ZF_SWIM"/>
    <property type="match status" value="1"/>
</dbReference>
<dbReference type="RefSeq" id="WP_113856253.1">
    <property type="nucleotide sequence ID" value="NZ_CP011940.1"/>
</dbReference>
<feature type="domain" description="SWIM-type" evidence="2">
    <location>
        <begin position="38"/>
        <end position="72"/>
    </location>
</feature>
<keyword evidence="1" id="KW-0862">Zinc</keyword>
<protein>
    <recommendedName>
        <fullName evidence="2">SWIM-type domain-containing protein</fullName>
    </recommendedName>
</protein>
<accession>A0ABW7DPR9</accession>
<evidence type="ECO:0000313" key="3">
    <source>
        <dbReference type="EMBL" id="MFG6273311.1"/>
    </source>
</evidence>
<evidence type="ECO:0000259" key="2">
    <source>
        <dbReference type="PROSITE" id="PS50966"/>
    </source>
</evidence>
<gene>
    <name evidence="3" type="ORF">ACGTZG_08930</name>
</gene>
<sequence>MFEIIDSGRHKSALSGDLTPLSVDIENKCGKFVGSEGYIYDTSLEHCTCADFTIHDGTMACKHMIRLAMELGELPNDGMITDHEKARIKYYTGILKVFVKTAPIMDTVHLFLILNNLLKSTGMTCAGNELAFAGIPDLLKSGLFELTKNGKKIKVTKTSKKDMKSLQKSVESRVGAFVLEHIDNESLSVSLESLSDKYDAEF</sequence>
<evidence type="ECO:0000313" key="4">
    <source>
        <dbReference type="Proteomes" id="UP001605989"/>
    </source>
</evidence>
<organism evidence="3 4">
    <name type="scientific">Megasphaera hexanoica</name>
    <dbReference type="NCBI Taxonomy" id="1675036"/>
    <lineage>
        <taxon>Bacteria</taxon>
        <taxon>Bacillati</taxon>
        <taxon>Bacillota</taxon>
        <taxon>Negativicutes</taxon>
        <taxon>Veillonellales</taxon>
        <taxon>Veillonellaceae</taxon>
        <taxon>Megasphaera</taxon>
    </lineage>
</organism>
<dbReference type="EMBL" id="JBIEKR010000006">
    <property type="protein sequence ID" value="MFG6273311.1"/>
    <property type="molecule type" value="Genomic_DNA"/>
</dbReference>
<keyword evidence="4" id="KW-1185">Reference proteome</keyword>